<dbReference type="SUPFAM" id="SSF51604">
    <property type="entry name" value="Enolase C-terminal domain-like"/>
    <property type="match status" value="1"/>
</dbReference>
<dbReference type="GO" id="GO:0004634">
    <property type="term" value="F:phosphopyruvate hydratase activity"/>
    <property type="evidence" value="ECO:0007669"/>
    <property type="project" value="UniProtKB-EC"/>
</dbReference>
<dbReference type="InterPro" id="IPR029017">
    <property type="entry name" value="Enolase-like_N"/>
</dbReference>
<keyword evidence="7 10" id="KW-0324">Glycolysis</keyword>
<feature type="binding site" evidence="10">
    <location>
        <position position="372"/>
    </location>
    <ligand>
        <name>(2R)-2-phosphoglycerate</name>
        <dbReference type="ChEBI" id="CHEBI:58289"/>
    </ligand>
</feature>
<dbReference type="Gene3D" id="3.20.20.120">
    <property type="entry name" value="Enolase-like C-terminal domain"/>
    <property type="match status" value="1"/>
</dbReference>
<feature type="binding site" evidence="10">
    <location>
        <position position="246"/>
    </location>
    <ligand>
        <name>Mg(2+)</name>
        <dbReference type="ChEBI" id="CHEBI:18420"/>
    </ligand>
</feature>
<organism evidence="13 14">
    <name type="scientific">Thalassotalea psychrophila</name>
    <dbReference type="NCBI Taxonomy" id="3065647"/>
    <lineage>
        <taxon>Bacteria</taxon>
        <taxon>Pseudomonadati</taxon>
        <taxon>Pseudomonadota</taxon>
        <taxon>Gammaproteobacteria</taxon>
        <taxon>Alteromonadales</taxon>
        <taxon>Colwelliaceae</taxon>
        <taxon>Thalassotalea</taxon>
    </lineage>
</organism>
<dbReference type="InterPro" id="IPR036849">
    <property type="entry name" value="Enolase-like_C_sf"/>
</dbReference>
<dbReference type="EC" id="4.2.1.11" evidence="3 10"/>
<dbReference type="SMART" id="SM01192">
    <property type="entry name" value="Enolase_C"/>
    <property type="match status" value="1"/>
</dbReference>
<dbReference type="Pfam" id="PF00113">
    <property type="entry name" value="Enolase_C"/>
    <property type="match status" value="1"/>
</dbReference>
<dbReference type="EMBL" id="CP134145">
    <property type="protein sequence ID" value="WNC71460.1"/>
    <property type="molecule type" value="Genomic_DNA"/>
</dbReference>
<evidence type="ECO:0000256" key="3">
    <source>
        <dbReference type="ARBA" id="ARBA00012058"/>
    </source>
</evidence>
<evidence type="ECO:0000256" key="7">
    <source>
        <dbReference type="ARBA" id="ARBA00023152"/>
    </source>
</evidence>
<dbReference type="Gene3D" id="3.30.390.10">
    <property type="entry name" value="Enolase-like, N-terminal domain"/>
    <property type="match status" value="1"/>
</dbReference>
<evidence type="ECO:0000256" key="6">
    <source>
        <dbReference type="ARBA" id="ARBA00022842"/>
    </source>
</evidence>
<evidence type="ECO:0000313" key="14">
    <source>
        <dbReference type="Proteomes" id="UP001258994"/>
    </source>
</evidence>
<evidence type="ECO:0000256" key="1">
    <source>
        <dbReference type="ARBA" id="ARBA00005031"/>
    </source>
</evidence>
<gene>
    <name evidence="10 13" type="primary">eno</name>
    <name evidence="13" type="ORF">RGQ13_15215</name>
</gene>
<comment type="function">
    <text evidence="9 10">Catalyzes the reversible conversion of 2-phosphoglycerate (2-PG) into phosphoenolpyruvate (PEP). It is essential for the degradation of carbohydrates via glycolysis.</text>
</comment>
<dbReference type="PROSITE" id="PS00164">
    <property type="entry name" value="ENOLASE"/>
    <property type="match status" value="1"/>
</dbReference>
<feature type="active site" description="Proton donor" evidence="10">
    <location>
        <position position="209"/>
    </location>
</feature>
<dbReference type="InterPro" id="IPR020811">
    <property type="entry name" value="Enolase_N"/>
</dbReference>
<comment type="subunit">
    <text evidence="10">Component of the RNA degradosome, a multiprotein complex involved in RNA processing and mRNA degradation.</text>
</comment>
<dbReference type="PANTHER" id="PTHR11902">
    <property type="entry name" value="ENOLASE"/>
    <property type="match status" value="1"/>
</dbReference>
<feature type="binding site" evidence="10">
    <location>
        <position position="394"/>
    </location>
    <ligand>
        <name>(2R)-2-phosphoglycerate</name>
        <dbReference type="ChEBI" id="CHEBI:58289"/>
    </ligand>
</feature>
<dbReference type="SUPFAM" id="SSF54826">
    <property type="entry name" value="Enolase N-terminal domain-like"/>
    <property type="match status" value="1"/>
</dbReference>
<comment type="subcellular location">
    <subcellularLocation>
        <location evidence="10">Cytoplasm</location>
    </subcellularLocation>
    <subcellularLocation>
        <location evidence="10">Secreted</location>
    </subcellularLocation>
    <subcellularLocation>
        <location evidence="10">Cell surface</location>
    </subcellularLocation>
    <text evidence="10">Fractions of enolase are present in both the cytoplasm and on the cell surface.</text>
</comment>
<dbReference type="RefSeq" id="WP_348390594.1">
    <property type="nucleotide sequence ID" value="NZ_CP134145.1"/>
</dbReference>
<comment type="similarity">
    <text evidence="2 10">Belongs to the enolase family.</text>
</comment>
<dbReference type="NCBIfam" id="TIGR01060">
    <property type="entry name" value="eno"/>
    <property type="match status" value="1"/>
</dbReference>
<dbReference type="InterPro" id="IPR000941">
    <property type="entry name" value="Enolase"/>
</dbReference>
<dbReference type="PANTHER" id="PTHR11902:SF1">
    <property type="entry name" value="ENOLASE"/>
    <property type="match status" value="1"/>
</dbReference>
<feature type="binding site" evidence="10">
    <location>
        <position position="291"/>
    </location>
    <ligand>
        <name>Mg(2+)</name>
        <dbReference type="ChEBI" id="CHEBI:18420"/>
    </ligand>
</feature>
<feature type="binding site" evidence="10">
    <location>
        <position position="167"/>
    </location>
    <ligand>
        <name>(2R)-2-phosphoglycerate</name>
        <dbReference type="ChEBI" id="CHEBI:58289"/>
    </ligand>
</feature>
<keyword evidence="5 10" id="KW-0964">Secreted</keyword>
<evidence type="ECO:0000256" key="8">
    <source>
        <dbReference type="ARBA" id="ARBA00023239"/>
    </source>
</evidence>
<reference evidence="14" key="1">
    <citation type="submission" date="2023-09" db="EMBL/GenBank/DDBJ databases">
        <authorList>
            <person name="Li S."/>
            <person name="Li X."/>
            <person name="Zhang C."/>
            <person name="Zhao Z."/>
        </authorList>
    </citation>
    <scope>NUCLEOTIDE SEQUENCE [LARGE SCALE GENOMIC DNA]</scope>
    <source>
        <strain evidence="14">SQ149</strain>
    </source>
</reference>
<dbReference type="PRINTS" id="PR00148">
    <property type="entry name" value="ENOLASE"/>
</dbReference>
<feature type="binding site" evidence="10">
    <location>
        <position position="373"/>
    </location>
    <ligand>
        <name>(2R)-2-phosphoglycerate</name>
        <dbReference type="ChEBI" id="CHEBI:58289"/>
    </ligand>
</feature>
<dbReference type="Proteomes" id="UP001258994">
    <property type="component" value="Chromosome"/>
</dbReference>
<dbReference type="Pfam" id="PF03952">
    <property type="entry name" value="Enolase_N"/>
    <property type="match status" value="1"/>
</dbReference>
<feature type="binding site" evidence="10">
    <location>
        <position position="318"/>
    </location>
    <ligand>
        <name>Mg(2+)</name>
        <dbReference type="ChEBI" id="CHEBI:18420"/>
    </ligand>
</feature>
<feature type="binding site" evidence="10">
    <location>
        <position position="343"/>
    </location>
    <ligand>
        <name>(2R)-2-phosphoglycerate</name>
        <dbReference type="ChEBI" id="CHEBI:58289"/>
    </ligand>
</feature>
<accession>A0ABY9TRT8</accession>
<comment type="pathway">
    <text evidence="1 10">Carbohydrate degradation; glycolysis; pyruvate from D-glyceraldehyde 3-phosphate: step 4/5.</text>
</comment>
<dbReference type="InterPro" id="IPR020810">
    <property type="entry name" value="Enolase_C"/>
</dbReference>
<keyword evidence="6 10" id="KW-0460">Magnesium</keyword>
<feature type="domain" description="Enolase C-terminal TIM barrel" evidence="11">
    <location>
        <begin position="143"/>
        <end position="431"/>
    </location>
</feature>
<keyword evidence="10" id="KW-0479">Metal-binding</keyword>
<dbReference type="SFLD" id="SFLDS00001">
    <property type="entry name" value="Enolase"/>
    <property type="match status" value="1"/>
</dbReference>
<evidence type="ECO:0000313" key="13">
    <source>
        <dbReference type="EMBL" id="WNC71460.1"/>
    </source>
</evidence>
<feature type="active site" description="Proton acceptor" evidence="10">
    <location>
        <position position="343"/>
    </location>
</feature>
<comment type="catalytic activity">
    <reaction evidence="10">
        <text>(2R)-2-phosphoglycerate = phosphoenolpyruvate + H2O</text>
        <dbReference type="Rhea" id="RHEA:10164"/>
        <dbReference type="ChEBI" id="CHEBI:15377"/>
        <dbReference type="ChEBI" id="CHEBI:58289"/>
        <dbReference type="ChEBI" id="CHEBI:58702"/>
        <dbReference type="EC" id="4.2.1.11"/>
    </reaction>
</comment>
<feature type="domain" description="Enolase N-terminal" evidence="12">
    <location>
        <begin position="4"/>
        <end position="134"/>
    </location>
</feature>
<evidence type="ECO:0000256" key="2">
    <source>
        <dbReference type="ARBA" id="ARBA00009604"/>
    </source>
</evidence>
<evidence type="ECO:0000256" key="9">
    <source>
        <dbReference type="ARBA" id="ARBA00045763"/>
    </source>
</evidence>
<keyword evidence="14" id="KW-1185">Reference proteome</keyword>
<dbReference type="SFLD" id="SFLDF00002">
    <property type="entry name" value="enolase"/>
    <property type="match status" value="1"/>
</dbReference>
<evidence type="ECO:0000256" key="4">
    <source>
        <dbReference type="ARBA" id="ARBA00017068"/>
    </source>
</evidence>
<protein>
    <recommendedName>
        <fullName evidence="4 10">Enolase</fullName>
        <ecNumber evidence="3 10">4.2.1.11</ecNumber>
    </recommendedName>
    <alternativeName>
        <fullName evidence="10">2-phospho-D-glycerate hydro-lyase</fullName>
    </alternativeName>
    <alternativeName>
        <fullName evidence="10">2-phosphoglycerate dehydratase</fullName>
    </alternativeName>
</protein>
<sequence length="432" mass="45778">MSAIAKIIAREIMDSRGNPTVEVDVRLASGAFGRACAPSGASTGSREALELRDGDKSRYLGKGVLKAVAAVNNEIASALTGKSALAQSEIDQLMIDLDGTENKETFGANAILAVSLAVAKAAAVDKGVELYEHIADLNGTPGVYSLPVPMMNIINGGEHADNNVDIQEFMIQPVGAANFSEALRMGAEVFHALKKVLSAKGLNTAVGDEGGFAPDLASNADALAVIKEAIAASGYVLDKDITLAMDCAASEFYDADKGIYDLKGEGKQFTSNQFSDFLAELCKEYPIVSIEDGLDESDWDGFKYQTDLLGDKVQIVGDDLFVTNTKILKRGIDNGIANSILIKFNQIGTLTETLNAIKMAKDAGFTAVISHRSGETEDATIADLAVGTAAGQIKTGSLCRSDRVSKYNQLLRIEEFLGDKAIYNGRSEIKGQ</sequence>
<comment type="cofactor">
    <cofactor evidence="10">
        <name>Mg(2+)</name>
        <dbReference type="ChEBI" id="CHEBI:18420"/>
    </cofactor>
    <text evidence="10">Binds a second Mg(2+) ion via substrate during catalysis.</text>
</comment>
<evidence type="ECO:0000256" key="10">
    <source>
        <dbReference type="HAMAP-Rule" id="MF_00318"/>
    </source>
</evidence>
<evidence type="ECO:0000259" key="11">
    <source>
        <dbReference type="SMART" id="SM01192"/>
    </source>
</evidence>
<dbReference type="InterPro" id="IPR020809">
    <property type="entry name" value="Enolase_CS"/>
</dbReference>
<dbReference type="HAMAP" id="MF_00318">
    <property type="entry name" value="Enolase"/>
    <property type="match status" value="1"/>
</dbReference>
<evidence type="ECO:0000259" key="12">
    <source>
        <dbReference type="SMART" id="SM01193"/>
    </source>
</evidence>
<dbReference type="SMART" id="SM01193">
    <property type="entry name" value="Enolase_N"/>
    <property type="match status" value="1"/>
</dbReference>
<dbReference type="CDD" id="cd03313">
    <property type="entry name" value="enolase"/>
    <property type="match status" value="1"/>
</dbReference>
<dbReference type="SFLD" id="SFLDG00178">
    <property type="entry name" value="enolase"/>
    <property type="match status" value="1"/>
</dbReference>
<evidence type="ECO:0000256" key="5">
    <source>
        <dbReference type="ARBA" id="ARBA00022525"/>
    </source>
</evidence>
<keyword evidence="10" id="KW-0963">Cytoplasm</keyword>
<proteinExistence type="inferred from homology"/>
<name>A0ABY9TRT8_9GAMM</name>
<keyword evidence="8 10" id="KW-0456">Lyase</keyword>
<dbReference type="PIRSF" id="PIRSF001400">
    <property type="entry name" value="Enolase"/>
    <property type="match status" value="1"/>
</dbReference>